<dbReference type="EMBL" id="JABEZZ010000007">
    <property type="protein sequence ID" value="MBA0589634.1"/>
    <property type="molecule type" value="Genomic_DNA"/>
</dbReference>
<dbReference type="Pfam" id="PF24300">
    <property type="entry name" value="KWL1"/>
    <property type="match status" value="1"/>
</dbReference>
<evidence type="ECO:0000256" key="2">
    <source>
        <dbReference type="ARBA" id="ARBA00022525"/>
    </source>
</evidence>
<comment type="caution">
    <text evidence="4">The sequence shown here is derived from an EMBL/GenBank/DDBJ whole genome shotgun (WGS) entry which is preliminary data.</text>
</comment>
<organism evidence="4 5">
    <name type="scientific">Gossypium raimondii</name>
    <name type="common">Peruvian cotton</name>
    <name type="synonym">Gossypium klotzschianum subsp. raimondii</name>
    <dbReference type="NCBI Taxonomy" id="29730"/>
    <lineage>
        <taxon>Eukaryota</taxon>
        <taxon>Viridiplantae</taxon>
        <taxon>Streptophyta</taxon>
        <taxon>Embryophyta</taxon>
        <taxon>Tracheophyta</taxon>
        <taxon>Spermatophyta</taxon>
        <taxon>Magnoliopsida</taxon>
        <taxon>eudicotyledons</taxon>
        <taxon>Gunneridae</taxon>
        <taxon>Pentapetalae</taxon>
        <taxon>rosids</taxon>
        <taxon>malvids</taxon>
        <taxon>Malvales</taxon>
        <taxon>Malvaceae</taxon>
        <taxon>Malvoideae</taxon>
        <taxon>Gossypium</taxon>
    </lineage>
</organism>
<evidence type="ECO:0000313" key="4">
    <source>
        <dbReference type="EMBL" id="MBA0589634.1"/>
    </source>
</evidence>
<gene>
    <name evidence="4" type="ORF">Gorai_018373</name>
</gene>
<keyword evidence="2" id="KW-0964">Secreted</keyword>
<dbReference type="PANTHER" id="PTHR33191">
    <property type="entry name" value="RIPENING-RELATED PROTEIN 2-RELATED"/>
    <property type="match status" value="1"/>
</dbReference>
<dbReference type="InterPro" id="IPR039271">
    <property type="entry name" value="Kiwellin-like"/>
</dbReference>
<reference evidence="4 5" key="1">
    <citation type="journal article" date="2019" name="Genome Biol. Evol.">
        <title>Insights into the evolution of the New World diploid cottons (Gossypium, subgenus Houzingenia) based on genome sequencing.</title>
        <authorList>
            <person name="Grover C.E."/>
            <person name="Arick M.A. 2nd"/>
            <person name="Thrash A."/>
            <person name="Conover J.L."/>
            <person name="Sanders W.S."/>
            <person name="Peterson D.G."/>
            <person name="Frelichowski J.E."/>
            <person name="Scheffler J.A."/>
            <person name="Scheffler B.E."/>
            <person name="Wendel J.F."/>
        </authorList>
    </citation>
    <scope>NUCLEOTIDE SEQUENCE [LARGE SCALE GENOMIC DNA]</scope>
    <source>
        <strain evidence="4">8</strain>
        <tissue evidence="4">Leaf</tissue>
    </source>
</reference>
<evidence type="ECO:0000256" key="3">
    <source>
        <dbReference type="ARBA" id="ARBA00022729"/>
    </source>
</evidence>
<protein>
    <submittedName>
        <fullName evidence="4">Uncharacterized protein</fullName>
    </submittedName>
</protein>
<keyword evidence="3" id="KW-0732">Signal</keyword>
<evidence type="ECO:0000313" key="5">
    <source>
        <dbReference type="Proteomes" id="UP000593578"/>
    </source>
</evidence>
<comment type="subcellular location">
    <subcellularLocation>
        <location evidence="1">Secreted</location>
    </subcellularLocation>
</comment>
<name>A0A7J8PK64_GOSRA</name>
<dbReference type="Proteomes" id="UP000593578">
    <property type="component" value="Unassembled WGS sequence"/>
</dbReference>
<sequence>MRAKVVDEHDLTIRYDFDHDYQPPCPNNIVNMLKAVWKASGVPESD</sequence>
<evidence type="ECO:0000256" key="1">
    <source>
        <dbReference type="ARBA" id="ARBA00004613"/>
    </source>
</evidence>
<dbReference type="GO" id="GO:0005576">
    <property type="term" value="C:extracellular region"/>
    <property type="evidence" value="ECO:0007669"/>
    <property type="project" value="UniProtKB-SubCell"/>
</dbReference>
<proteinExistence type="predicted"/>
<dbReference type="PANTHER" id="PTHR33191:SF77">
    <property type="entry name" value="RIPENING-RELATED PROTEIN 1"/>
    <property type="match status" value="1"/>
</dbReference>
<dbReference type="AlphaFoldDB" id="A0A7J8PK64"/>
<accession>A0A7J8PK64</accession>